<feature type="domain" description="Rubredoxin-like" evidence="11">
    <location>
        <begin position="412"/>
        <end position="446"/>
    </location>
</feature>
<evidence type="ECO:0000256" key="7">
    <source>
        <dbReference type="ARBA" id="ARBA00022827"/>
    </source>
</evidence>
<dbReference type="PANTHER" id="PTHR32145:SF11">
    <property type="entry name" value="DIFLAVIN FLAVOPROTEIN A 2-RELATED"/>
    <property type="match status" value="1"/>
</dbReference>
<dbReference type="GO" id="GO:0010181">
    <property type="term" value="F:FMN binding"/>
    <property type="evidence" value="ECO:0007669"/>
    <property type="project" value="InterPro"/>
</dbReference>
<dbReference type="PRINTS" id="PR00368">
    <property type="entry name" value="FADPNR"/>
</dbReference>
<evidence type="ECO:0000313" key="12">
    <source>
        <dbReference type="EMBL" id="MBC6679879.1"/>
    </source>
</evidence>
<dbReference type="Gene3D" id="3.40.50.360">
    <property type="match status" value="1"/>
</dbReference>
<keyword evidence="5" id="KW-0813">Transport</keyword>
<dbReference type="InterPro" id="IPR029039">
    <property type="entry name" value="Flavoprotein-like_sf"/>
</dbReference>
<dbReference type="Gene3D" id="3.50.50.60">
    <property type="entry name" value="FAD/NAD(P)-binding domain"/>
    <property type="match status" value="2"/>
</dbReference>
<dbReference type="EMBL" id="JACRYT010000007">
    <property type="protein sequence ID" value="MBC6679879.1"/>
    <property type="molecule type" value="Genomic_DNA"/>
</dbReference>
<dbReference type="PANTHER" id="PTHR32145">
    <property type="entry name" value="DIFLAVIN FLAVOPROTEIN A 2-RELATED"/>
    <property type="match status" value="1"/>
</dbReference>
<keyword evidence="7" id="KW-0274">FAD</keyword>
<dbReference type="GO" id="GO:0016651">
    <property type="term" value="F:oxidoreductase activity, acting on NAD(P)H"/>
    <property type="evidence" value="ECO:0007669"/>
    <property type="project" value="UniProtKB-ARBA"/>
</dbReference>
<evidence type="ECO:0000256" key="9">
    <source>
        <dbReference type="ARBA" id="ARBA00023004"/>
    </source>
</evidence>
<dbReference type="PROSITE" id="PS50903">
    <property type="entry name" value="RUBREDOXIN_LIKE"/>
    <property type="match status" value="1"/>
</dbReference>
<dbReference type="PROSITE" id="PS50902">
    <property type="entry name" value="FLAVODOXIN_LIKE"/>
    <property type="match status" value="1"/>
</dbReference>
<dbReference type="Gene3D" id="3.60.15.10">
    <property type="entry name" value="Ribonuclease Z/Hydroxyacylglutathione hydrolase-like"/>
    <property type="match status" value="1"/>
</dbReference>
<sequence length="845" mass="92382">MKTLKLKEGLFWTGVLDPQLRVFDIIMNTEFGTTYNSYLLQGSEKTALFETAKAKCMDEYLDKLTSLIDIKDIDYIIVDHTEPDHAGSAAKLVEINPAIKLVGTATAISFMKEICNVEFASVIVKEGDTLSLGDKTLRFIGAPNLHWPDAMYTYVEEDKVLFTCDSFGSHYSFEPILSSKITDQDGYMSALRYYFDNIMGPFKPYVLQAIEKIRNLEIDMICPGHGPVLDEDPWKIVNIYKGWSTEVNPNTKKTVVIPYVAAYGYTEVLANKITEGILASGDIEVKRYDMVTSDQAQVLGDLYWADGILFGTPTILGEALKPIWDLTTSIYPVTHGGKIASAFGSYGWSGEGVPHMIERLAQLKMKVYGQGLRVRFKPSKAQLAEAYEFGYNFGRSVLEGDIVEPEPAPGGKRRWKCLVCGEIIEGPTPPESCPVCGVGPEQFVEVPYEEVSFSSVSTDRILVVGSGIAGLSACEEIRKRNMVCSVELISDESVFCYNRPMLTKGILSEFDALNFFTKQLDWYQDNKITLTLDTKVESIDTAAKKVKLSNGEERPYDKLILATGAECNIPPINGADSKNVYVIRKLADANAIREKLDSATDIAVIGGGVLGLEAAWEFRRGKKNVTIIEVSDGLMKNQLDAHASQILREAAENSGIKVITNAKIDQIAESGVDLADGTKVPGQLVIISAGVRPNAAVATAAGIDGDRWINVNEKMETSAKDVYACGDVAMCNGTSVGIWSQGLEMGKVAGANAAGDDKSYHPVTPSNSYNGMGLELFAIGDNGKKADVNYKAVELSDPAKGIYKKLYFVNNRFAGGILIGDVSQSAKLLTGYEKKQTLEELMSVL</sequence>
<dbReference type="InterPro" id="IPR036866">
    <property type="entry name" value="RibonucZ/Hydroxyglut_hydro"/>
</dbReference>
<keyword evidence="8" id="KW-0249">Electron transport</keyword>
<comment type="cofactor">
    <cofactor evidence="2">
        <name>Fe(3+)</name>
        <dbReference type="ChEBI" id="CHEBI:29034"/>
    </cofactor>
</comment>
<evidence type="ECO:0000256" key="6">
    <source>
        <dbReference type="ARBA" id="ARBA00022630"/>
    </source>
</evidence>
<keyword evidence="13" id="KW-1185">Reference proteome</keyword>
<dbReference type="SUPFAM" id="SSF52218">
    <property type="entry name" value="Flavoproteins"/>
    <property type="match status" value="1"/>
</dbReference>
<dbReference type="InterPro" id="IPR036188">
    <property type="entry name" value="FAD/NAD-bd_sf"/>
</dbReference>
<evidence type="ECO:0000313" key="13">
    <source>
        <dbReference type="Proteomes" id="UP000602647"/>
    </source>
</evidence>
<dbReference type="InterPro" id="IPR008254">
    <property type="entry name" value="Flavodoxin/NO_synth"/>
</dbReference>
<accession>A0A923NMT9</accession>
<dbReference type="InterPro" id="IPR023753">
    <property type="entry name" value="FAD/NAD-binding_dom"/>
</dbReference>
<comment type="cofactor">
    <cofactor evidence="1">
        <name>Fe cation</name>
        <dbReference type="ChEBI" id="CHEBI:24875"/>
    </cofactor>
</comment>
<dbReference type="GO" id="GO:0005506">
    <property type="term" value="F:iron ion binding"/>
    <property type="evidence" value="ECO:0007669"/>
    <property type="project" value="InterPro"/>
</dbReference>
<evidence type="ECO:0000259" key="11">
    <source>
        <dbReference type="PROSITE" id="PS50903"/>
    </source>
</evidence>
<reference evidence="12" key="1">
    <citation type="submission" date="2020-08" db="EMBL/GenBank/DDBJ databases">
        <title>Genome public.</title>
        <authorList>
            <person name="Liu C."/>
            <person name="Sun Q."/>
        </authorList>
    </citation>
    <scope>NUCLEOTIDE SEQUENCE</scope>
    <source>
        <strain evidence="12">BX12</strain>
    </source>
</reference>
<dbReference type="InterPro" id="IPR024934">
    <property type="entry name" value="Rubredoxin-like_dom"/>
</dbReference>
<dbReference type="InterPro" id="IPR016156">
    <property type="entry name" value="FAD/NAD-linked_Rdtase_dimer_sf"/>
</dbReference>
<evidence type="ECO:0000256" key="1">
    <source>
        <dbReference type="ARBA" id="ARBA00001962"/>
    </source>
</evidence>
<dbReference type="InterPro" id="IPR045761">
    <property type="entry name" value="ODP_dom"/>
</dbReference>
<protein>
    <submittedName>
        <fullName evidence="12">FAD-dependent oxidoreductase</fullName>
    </submittedName>
</protein>
<gene>
    <name evidence="12" type="ORF">H9L42_08565</name>
</gene>
<keyword evidence="6" id="KW-0285">Flavoprotein</keyword>
<dbReference type="SUPFAM" id="SSF51905">
    <property type="entry name" value="FAD/NAD(P)-binding domain"/>
    <property type="match status" value="2"/>
</dbReference>
<dbReference type="InterPro" id="IPR051285">
    <property type="entry name" value="NADH_oxidoreductase_modular"/>
</dbReference>
<evidence type="ECO:0000256" key="5">
    <source>
        <dbReference type="ARBA" id="ARBA00022448"/>
    </source>
</evidence>
<dbReference type="CDD" id="cd07709">
    <property type="entry name" value="flavodiiron_proteins_MBL-fold"/>
    <property type="match status" value="1"/>
</dbReference>
<name>A0A923NMT9_9FIRM</name>
<dbReference type="Pfam" id="PF21349">
    <property type="entry name" value="RUBY_RBDX"/>
    <property type="match status" value="1"/>
</dbReference>
<dbReference type="Pfam" id="PF19583">
    <property type="entry name" value="ODP"/>
    <property type="match status" value="1"/>
</dbReference>
<dbReference type="CDD" id="cd00729">
    <property type="entry name" value="rubredoxin_SM"/>
    <property type="match status" value="1"/>
</dbReference>
<evidence type="ECO:0000256" key="3">
    <source>
        <dbReference type="ARBA" id="ARBA00001974"/>
    </source>
</evidence>
<feature type="domain" description="Flavodoxin-like" evidence="10">
    <location>
        <begin position="255"/>
        <end position="394"/>
    </location>
</feature>
<dbReference type="SMART" id="SM00849">
    <property type="entry name" value="Lactamase_B"/>
    <property type="match status" value="1"/>
</dbReference>
<dbReference type="RefSeq" id="WP_187302978.1">
    <property type="nucleotide sequence ID" value="NZ_JACRYT010000007.1"/>
</dbReference>
<dbReference type="Pfam" id="PF18267">
    <property type="entry name" value="Rubredoxin_C"/>
    <property type="match status" value="1"/>
</dbReference>
<dbReference type="Gene3D" id="2.20.28.10">
    <property type="match status" value="1"/>
</dbReference>
<dbReference type="AlphaFoldDB" id="A0A923NMT9"/>
<proteinExistence type="inferred from homology"/>
<dbReference type="Pfam" id="PF07992">
    <property type="entry name" value="Pyr_redox_2"/>
    <property type="match status" value="1"/>
</dbReference>
<keyword evidence="9" id="KW-0408">Iron</keyword>
<dbReference type="Gene3D" id="3.30.390.30">
    <property type="match status" value="1"/>
</dbReference>
<dbReference type="InterPro" id="IPR001279">
    <property type="entry name" value="Metallo-B-lactamas"/>
</dbReference>
<dbReference type="InterPro" id="IPR048574">
    <property type="entry name" value="RUBY_RBDX"/>
</dbReference>
<comment type="cofactor">
    <cofactor evidence="3">
        <name>FAD</name>
        <dbReference type="ChEBI" id="CHEBI:57692"/>
    </cofactor>
</comment>
<organism evidence="12 13">
    <name type="scientific">Zhenpiania hominis</name>
    <dbReference type="NCBI Taxonomy" id="2763644"/>
    <lineage>
        <taxon>Bacteria</taxon>
        <taxon>Bacillati</taxon>
        <taxon>Bacillota</taxon>
        <taxon>Clostridia</taxon>
        <taxon>Peptostreptococcales</taxon>
        <taxon>Anaerovoracaceae</taxon>
        <taxon>Zhenpiania</taxon>
    </lineage>
</organism>
<comment type="similarity">
    <text evidence="4">In the N-terminal section; belongs to the zinc metallo-hydrolase group 3 family.</text>
</comment>
<dbReference type="InterPro" id="IPR041575">
    <property type="entry name" value="Rubredoxin_C"/>
</dbReference>
<dbReference type="SUPFAM" id="SSF56281">
    <property type="entry name" value="Metallo-hydrolase/oxidoreductase"/>
    <property type="match status" value="1"/>
</dbReference>
<dbReference type="Pfam" id="PF00258">
    <property type="entry name" value="Flavodoxin_1"/>
    <property type="match status" value="1"/>
</dbReference>
<evidence type="ECO:0000256" key="2">
    <source>
        <dbReference type="ARBA" id="ARBA00001965"/>
    </source>
</evidence>
<dbReference type="Proteomes" id="UP000602647">
    <property type="component" value="Unassembled WGS sequence"/>
</dbReference>
<dbReference type="SUPFAM" id="SSF57802">
    <property type="entry name" value="Rubredoxin-like"/>
    <property type="match status" value="1"/>
</dbReference>
<evidence type="ECO:0000256" key="8">
    <source>
        <dbReference type="ARBA" id="ARBA00022982"/>
    </source>
</evidence>
<evidence type="ECO:0000256" key="4">
    <source>
        <dbReference type="ARBA" id="ARBA00007121"/>
    </source>
</evidence>
<comment type="caution">
    <text evidence="12">The sequence shown here is derived from an EMBL/GenBank/DDBJ whole genome shotgun (WGS) entry which is preliminary data.</text>
</comment>
<evidence type="ECO:0000259" key="10">
    <source>
        <dbReference type="PROSITE" id="PS50902"/>
    </source>
</evidence>
<dbReference type="PRINTS" id="PR00411">
    <property type="entry name" value="PNDRDTASEI"/>
</dbReference>